<dbReference type="PANTHER" id="PTHR35807:SF1">
    <property type="entry name" value="TRANSCRIPTIONAL REGULATOR REDD"/>
    <property type="match status" value="1"/>
</dbReference>
<dbReference type="EMBL" id="BAAAQM010000004">
    <property type="protein sequence ID" value="GAA1956707.1"/>
    <property type="molecule type" value="Genomic_DNA"/>
</dbReference>
<feature type="compositionally biased region" description="Pro residues" evidence="6">
    <location>
        <begin position="730"/>
        <end position="742"/>
    </location>
</feature>
<feature type="compositionally biased region" description="Basic and acidic residues" evidence="6">
    <location>
        <begin position="758"/>
        <end position="769"/>
    </location>
</feature>
<organism evidence="8 9">
    <name type="scientific">Catenulispora subtropica</name>
    <dbReference type="NCBI Taxonomy" id="450798"/>
    <lineage>
        <taxon>Bacteria</taxon>
        <taxon>Bacillati</taxon>
        <taxon>Actinomycetota</taxon>
        <taxon>Actinomycetes</taxon>
        <taxon>Catenulisporales</taxon>
        <taxon>Catenulisporaceae</taxon>
        <taxon>Catenulispora</taxon>
    </lineage>
</organism>
<dbReference type="Gene3D" id="1.10.10.10">
    <property type="entry name" value="Winged helix-like DNA-binding domain superfamily/Winged helix DNA-binding domain"/>
    <property type="match status" value="2"/>
</dbReference>
<dbReference type="SMART" id="SM00862">
    <property type="entry name" value="Trans_reg_C"/>
    <property type="match status" value="1"/>
</dbReference>
<dbReference type="InterPro" id="IPR036388">
    <property type="entry name" value="WH-like_DNA-bd_sf"/>
</dbReference>
<evidence type="ECO:0000256" key="1">
    <source>
        <dbReference type="ARBA" id="ARBA00005820"/>
    </source>
</evidence>
<feature type="domain" description="OmpR/PhoB-type" evidence="7">
    <location>
        <begin position="1"/>
        <end position="92"/>
    </location>
</feature>
<dbReference type="PRINTS" id="PR00364">
    <property type="entry name" value="DISEASERSIST"/>
</dbReference>
<evidence type="ECO:0000256" key="6">
    <source>
        <dbReference type="SAM" id="MobiDB-lite"/>
    </source>
</evidence>
<protein>
    <recommendedName>
        <fullName evidence="7">OmpR/PhoB-type domain-containing protein</fullName>
    </recommendedName>
</protein>
<dbReference type="InterPro" id="IPR011990">
    <property type="entry name" value="TPR-like_helical_dom_sf"/>
</dbReference>
<evidence type="ECO:0000259" key="7">
    <source>
        <dbReference type="PROSITE" id="PS51755"/>
    </source>
</evidence>
<dbReference type="PANTHER" id="PTHR35807">
    <property type="entry name" value="TRANSCRIPTIONAL REGULATOR REDD-RELATED"/>
    <property type="match status" value="1"/>
</dbReference>
<reference evidence="8 9" key="1">
    <citation type="journal article" date="2019" name="Int. J. Syst. Evol. Microbiol.">
        <title>The Global Catalogue of Microorganisms (GCM) 10K type strain sequencing project: providing services to taxonomists for standard genome sequencing and annotation.</title>
        <authorList>
            <consortium name="The Broad Institute Genomics Platform"/>
            <consortium name="The Broad Institute Genome Sequencing Center for Infectious Disease"/>
            <person name="Wu L."/>
            <person name="Ma J."/>
        </authorList>
    </citation>
    <scope>NUCLEOTIDE SEQUENCE [LARGE SCALE GENOMIC DNA]</scope>
    <source>
        <strain evidence="8 9">JCM 16013</strain>
    </source>
</reference>
<feature type="region of interest" description="Disordered" evidence="6">
    <location>
        <begin position="697"/>
        <end position="769"/>
    </location>
</feature>
<feature type="compositionally biased region" description="Low complexity" evidence="6">
    <location>
        <begin position="743"/>
        <end position="757"/>
    </location>
</feature>
<dbReference type="SUPFAM" id="SSF46894">
    <property type="entry name" value="C-terminal effector domain of the bipartite response regulators"/>
    <property type="match status" value="1"/>
</dbReference>
<dbReference type="SUPFAM" id="SSF52540">
    <property type="entry name" value="P-loop containing nucleoside triphosphate hydrolases"/>
    <property type="match status" value="1"/>
</dbReference>
<dbReference type="InterPro" id="IPR051677">
    <property type="entry name" value="AfsR-DnrI-RedD_regulator"/>
</dbReference>
<dbReference type="SUPFAM" id="SSF48452">
    <property type="entry name" value="TPR-like"/>
    <property type="match status" value="1"/>
</dbReference>
<dbReference type="InterPro" id="IPR005158">
    <property type="entry name" value="BTAD"/>
</dbReference>
<dbReference type="SMART" id="SM01043">
    <property type="entry name" value="BTAD"/>
    <property type="match status" value="1"/>
</dbReference>
<gene>
    <name evidence="8" type="ORF">GCM10009838_10790</name>
</gene>
<keyword evidence="3 5" id="KW-0238">DNA-binding</keyword>
<sequence>MRISLLGPLEVRDGDEVIPVPGAKLQALLSALALQANHQVSTSALTDVLWADEPPARSDASLHNHVARLRRTLRDTDAVRLTAAHNTYRLTLTAGELDVDDFHAAYRSAADARRAQDWAGVERHTRRGLDLWRGTPLGEVPPDALKPQAARLVRNHVDLAEWHFDALLRLGRLEGAAARLTALVHLYPLDENLAVLLMRVLHQTGRGAQALEVFQELRRRLVDDLGIEPGAAARQAQAEVLSAPRTRKASAVRDQSPVPQAPGARLPWDVVAFIGRSADLDRVVAAGRVAANGGPAAIHSVSGMPGVGKTAFAVHAAHLLASAFPDGQIFASLYGHSASRAPAEPADVLAALLPAVGVADDRIPQGFEARAALWRDRVAGRRLLLVLDDVHDSAQVSSLIPRFPGTATIVTSRRRLVGLDCADPVALGVMAPEEAAEFFLAKAGRAVLSGADPDVAELVRLCGHLPLAMQLLASRLRHHPAWTVRDLIGDLVRERRRLAALVAEDVSAAAAFDLSYRALCAEAQVMFRRLGLFPGTVFDARSAAALAQTDLPAARRLVEDLEDHHLLEEVTRGRYRMHDLIREHAAQLATTESADIRTAALDRLVECYLHAASAAGVRRYEQYVSPTRATWADEQEAQSWLNGERDNLAALAGQAVALGRTRPGIDVAGAALPILRVLGYWHRAAALSARMVDAAQRSEDTGRGRGLSLKQRAVVREGAAGPVAAREPAPDAPKPSPPPSGTPSPTSSGPPSGPSLRAAREVRRVRSAA</sequence>
<keyword evidence="4" id="KW-0804">Transcription</keyword>
<dbReference type="InterPro" id="IPR016032">
    <property type="entry name" value="Sig_transdc_resp-reg_C-effctor"/>
</dbReference>
<evidence type="ECO:0000256" key="3">
    <source>
        <dbReference type="ARBA" id="ARBA00023125"/>
    </source>
</evidence>
<comment type="caution">
    <text evidence="8">The sequence shown here is derived from an EMBL/GenBank/DDBJ whole genome shotgun (WGS) entry which is preliminary data.</text>
</comment>
<evidence type="ECO:0000256" key="2">
    <source>
        <dbReference type="ARBA" id="ARBA00023015"/>
    </source>
</evidence>
<dbReference type="PROSITE" id="PS51755">
    <property type="entry name" value="OMPR_PHOB"/>
    <property type="match status" value="1"/>
</dbReference>
<dbReference type="Pfam" id="PF00486">
    <property type="entry name" value="Trans_reg_C"/>
    <property type="match status" value="1"/>
</dbReference>
<feature type="DNA-binding region" description="OmpR/PhoB-type" evidence="5">
    <location>
        <begin position="1"/>
        <end position="92"/>
    </location>
</feature>
<dbReference type="Proteomes" id="UP001499854">
    <property type="component" value="Unassembled WGS sequence"/>
</dbReference>
<dbReference type="Pfam" id="PF03704">
    <property type="entry name" value="BTAD"/>
    <property type="match status" value="1"/>
</dbReference>
<dbReference type="Pfam" id="PF00931">
    <property type="entry name" value="NB-ARC"/>
    <property type="match status" value="1"/>
</dbReference>
<evidence type="ECO:0000313" key="9">
    <source>
        <dbReference type="Proteomes" id="UP001499854"/>
    </source>
</evidence>
<dbReference type="Gene3D" id="3.40.50.300">
    <property type="entry name" value="P-loop containing nucleotide triphosphate hydrolases"/>
    <property type="match status" value="1"/>
</dbReference>
<proteinExistence type="inferred from homology"/>
<dbReference type="Gene3D" id="1.25.40.10">
    <property type="entry name" value="Tetratricopeptide repeat domain"/>
    <property type="match status" value="1"/>
</dbReference>
<evidence type="ECO:0000256" key="5">
    <source>
        <dbReference type="PROSITE-ProRule" id="PRU01091"/>
    </source>
</evidence>
<dbReference type="InterPro" id="IPR002182">
    <property type="entry name" value="NB-ARC"/>
</dbReference>
<comment type="similarity">
    <text evidence="1">Belongs to the AfsR/DnrI/RedD regulatory family.</text>
</comment>
<dbReference type="CDD" id="cd15831">
    <property type="entry name" value="BTAD"/>
    <property type="match status" value="1"/>
</dbReference>
<accession>A0ABN2QR64</accession>
<evidence type="ECO:0000313" key="8">
    <source>
        <dbReference type="EMBL" id="GAA1956707.1"/>
    </source>
</evidence>
<dbReference type="InterPro" id="IPR027417">
    <property type="entry name" value="P-loop_NTPase"/>
</dbReference>
<evidence type="ECO:0000256" key="4">
    <source>
        <dbReference type="ARBA" id="ARBA00023163"/>
    </source>
</evidence>
<dbReference type="InterPro" id="IPR001867">
    <property type="entry name" value="OmpR/PhoB-type_DNA-bd"/>
</dbReference>
<keyword evidence="2" id="KW-0805">Transcription regulation</keyword>
<name>A0ABN2QR64_9ACTN</name>
<dbReference type="RefSeq" id="WP_344655799.1">
    <property type="nucleotide sequence ID" value="NZ_BAAAQM010000004.1"/>
</dbReference>
<keyword evidence="9" id="KW-1185">Reference proteome</keyword>